<comment type="caution">
    <text evidence="7">The sequence shown here is derived from an EMBL/GenBank/DDBJ whole genome shotgun (WGS) entry which is preliminary data.</text>
</comment>
<feature type="binding site" evidence="4">
    <location>
        <position position="207"/>
    </location>
    <ligand>
        <name>pyridoxal 5'-phosphate</name>
        <dbReference type="ChEBI" id="CHEBI:597326"/>
    </ligand>
</feature>
<dbReference type="InterPro" id="IPR015421">
    <property type="entry name" value="PyrdxlP-dep_Trfase_major"/>
</dbReference>
<evidence type="ECO:0000256" key="6">
    <source>
        <dbReference type="PIRNR" id="PIRNR038800"/>
    </source>
</evidence>
<evidence type="ECO:0000256" key="2">
    <source>
        <dbReference type="ARBA" id="ARBA00022801"/>
    </source>
</evidence>
<comment type="pathway">
    <text evidence="4 6">Cofactor biosynthesis; NAD(+) biosynthesis; quinolinate from L-kynurenine: step 2/3.</text>
</comment>
<dbReference type="HAMAP" id="MF_01970">
    <property type="entry name" value="Kynureninase"/>
    <property type="match status" value="1"/>
</dbReference>
<dbReference type="EC" id="3.7.1.3" evidence="4 5"/>
<comment type="catalytic activity">
    <reaction evidence="4 6">
        <text>L-kynurenine + H2O = anthranilate + L-alanine + H(+)</text>
        <dbReference type="Rhea" id="RHEA:16813"/>
        <dbReference type="ChEBI" id="CHEBI:15377"/>
        <dbReference type="ChEBI" id="CHEBI:15378"/>
        <dbReference type="ChEBI" id="CHEBI:16567"/>
        <dbReference type="ChEBI" id="CHEBI:57959"/>
        <dbReference type="ChEBI" id="CHEBI:57972"/>
        <dbReference type="EC" id="3.7.1.3"/>
    </reaction>
</comment>
<feature type="binding site" evidence="4">
    <location>
        <position position="262"/>
    </location>
    <ligand>
        <name>pyridoxal 5'-phosphate</name>
        <dbReference type="ChEBI" id="CHEBI:597326"/>
    </ligand>
</feature>
<comment type="similarity">
    <text evidence="4 6">Belongs to the kynureninase family.</text>
</comment>
<dbReference type="Gene3D" id="3.40.640.10">
    <property type="entry name" value="Type I PLP-dependent aspartate aminotransferase-like (Major domain)"/>
    <property type="match status" value="1"/>
</dbReference>
<organism evidence="7 8">
    <name type="scientific">Blastococcus jejuensis</name>
    <dbReference type="NCBI Taxonomy" id="351224"/>
    <lineage>
        <taxon>Bacteria</taxon>
        <taxon>Bacillati</taxon>
        <taxon>Actinomycetota</taxon>
        <taxon>Actinomycetes</taxon>
        <taxon>Geodermatophilales</taxon>
        <taxon>Geodermatophilaceae</taxon>
        <taxon>Blastococcus</taxon>
    </lineage>
</organism>
<dbReference type="InterPro" id="IPR015422">
    <property type="entry name" value="PyrdxlP-dep_Trfase_small"/>
</dbReference>
<evidence type="ECO:0000256" key="3">
    <source>
        <dbReference type="ARBA" id="ARBA00022898"/>
    </source>
</evidence>
<evidence type="ECO:0000256" key="5">
    <source>
        <dbReference type="NCBIfam" id="TIGR01814"/>
    </source>
</evidence>
<evidence type="ECO:0000256" key="1">
    <source>
        <dbReference type="ARBA" id="ARBA00022642"/>
    </source>
</evidence>
<feature type="binding site" evidence="4">
    <location>
        <begin position="130"/>
        <end position="133"/>
    </location>
    <ligand>
        <name>pyridoxal 5'-phosphate</name>
        <dbReference type="ChEBI" id="CHEBI:597326"/>
    </ligand>
</feature>
<dbReference type="Proteomes" id="UP001499924">
    <property type="component" value="Unassembled WGS sequence"/>
</dbReference>
<comment type="function">
    <text evidence="4 6">Catalyzes the cleavage of L-kynurenine (L-Kyn) and L-3-hydroxykynurenine (L-3OHKyn) into anthranilic acid (AA) and 3-hydroxyanthranilic acid (3-OHAA), respectively.</text>
</comment>
<protein>
    <recommendedName>
        <fullName evidence="4 5">Kynureninase</fullName>
        <ecNumber evidence="4 5">3.7.1.3</ecNumber>
    </recommendedName>
    <alternativeName>
        <fullName evidence="4">L-kynurenine hydrolase</fullName>
    </alternativeName>
</protein>
<dbReference type="Gene3D" id="3.90.1150.10">
    <property type="entry name" value="Aspartate Aminotransferase, domain 1"/>
    <property type="match status" value="1"/>
</dbReference>
<keyword evidence="7" id="KW-0032">Aminotransferase</keyword>
<dbReference type="Pfam" id="PF22580">
    <property type="entry name" value="KYNU_C"/>
    <property type="match status" value="1"/>
</dbReference>
<comment type="cofactor">
    <cofactor evidence="4 6">
        <name>pyridoxal 5'-phosphate</name>
        <dbReference type="ChEBI" id="CHEBI:597326"/>
    </cofactor>
</comment>
<evidence type="ECO:0000256" key="4">
    <source>
        <dbReference type="HAMAP-Rule" id="MF_01970"/>
    </source>
</evidence>
<dbReference type="RefSeq" id="WP_344688410.1">
    <property type="nucleotide sequence ID" value="NZ_BAAAVV010000003.1"/>
</dbReference>
<dbReference type="NCBIfam" id="TIGR01814">
    <property type="entry name" value="kynureninase"/>
    <property type="match status" value="1"/>
</dbReference>
<dbReference type="InterPro" id="IPR015424">
    <property type="entry name" value="PyrdxlP-dep_Trfase"/>
</dbReference>
<dbReference type="InterPro" id="IPR010111">
    <property type="entry name" value="Kynureninase"/>
</dbReference>
<feature type="binding site" evidence="4">
    <location>
        <position position="210"/>
    </location>
    <ligand>
        <name>pyridoxal 5'-phosphate</name>
        <dbReference type="ChEBI" id="CHEBI:597326"/>
    </ligand>
</feature>
<feature type="binding site" evidence="4">
    <location>
        <position position="232"/>
    </location>
    <ligand>
        <name>pyridoxal 5'-phosphate</name>
        <dbReference type="ChEBI" id="CHEBI:597326"/>
    </ligand>
</feature>
<feature type="binding site" evidence="4">
    <location>
        <position position="103"/>
    </location>
    <ligand>
        <name>pyridoxal 5'-phosphate</name>
        <dbReference type="ChEBI" id="CHEBI:597326"/>
    </ligand>
</feature>
<dbReference type="PIRSF" id="PIRSF038800">
    <property type="entry name" value="KYNU"/>
    <property type="match status" value="1"/>
</dbReference>
<comment type="subunit">
    <text evidence="4 6">Homodimer.</text>
</comment>
<feature type="binding site" evidence="4">
    <location>
        <position position="288"/>
    </location>
    <ligand>
        <name>pyridoxal 5'-phosphate</name>
        <dbReference type="ChEBI" id="CHEBI:597326"/>
    </ligand>
</feature>
<keyword evidence="3 4" id="KW-0663">Pyridoxal phosphate</keyword>
<dbReference type="PANTHER" id="PTHR14084">
    <property type="entry name" value="KYNURENINASE"/>
    <property type="match status" value="1"/>
</dbReference>
<keyword evidence="2 4" id="KW-0378">Hydrolase</keyword>
<dbReference type="PANTHER" id="PTHR14084:SF0">
    <property type="entry name" value="KYNURENINASE"/>
    <property type="match status" value="1"/>
</dbReference>
<sequence length="421" mass="44583">MDLTRAAAEALDAADPLAGFRSRVTGTDEDSPGRLLYLDGNSLGRLPRDTPAAIARVVEEQWGQGLVGSWSSWIGEATRVGDVLAEGVLGARPGEVLVGDSTTVNLYKLLVAGAAARPGRDVLVCTADDFPTDRYVVAGVAEARGMTVRELPADIDEGLDPAVLADALDDRVAVVVLSHVAYRSGALADLAAVTRQVHDAGALVLWDLSHAAGAVPAGLSAAGADLAVGCTYKYLNAGPGAPAFLYVRRDLQERLRSPIQGWFGQRDQFAMGPAYDPVPGIERFGAGTPPVLATAAVEVGARLVAEAGIDRLAAKGRALTDLAIGLADEWLAPHGVALASPRDAGRRGSHVTFAHPQAWQLTQALIDRAVVPDYREPDRVRLGPAPLYTRFVDVWDAMDRFRRVLDDGAHENYPADRARVT</sequence>
<dbReference type="SUPFAM" id="SSF53383">
    <property type="entry name" value="PLP-dependent transferases"/>
    <property type="match status" value="1"/>
</dbReference>
<keyword evidence="8" id="KW-1185">Reference proteome</keyword>
<reference evidence="8" key="1">
    <citation type="journal article" date="2019" name="Int. J. Syst. Evol. Microbiol.">
        <title>The Global Catalogue of Microorganisms (GCM) 10K type strain sequencing project: providing services to taxonomists for standard genome sequencing and annotation.</title>
        <authorList>
            <consortium name="The Broad Institute Genomics Platform"/>
            <consortium name="The Broad Institute Genome Sequencing Center for Infectious Disease"/>
            <person name="Wu L."/>
            <person name="Ma J."/>
        </authorList>
    </citation>
    <scope>NUCLEOTIDE SEQUENCE [LARGE SCALE GENOMIC DNA]</scope>
    <source>
        <strain evidence="8">JCM 15614</strain>
    </source>
</reference>
<evidence type="ECO:0000313" key="8">
    <source>
        <dbReference type="Proteomes" id="UP001499924"/>
    </source>
</evidence>
<keyword evidence="1 4" id="KW-0662">Pyridine nucleotide biosynthesis</keyword>
<dbReference type="GO" id="GO:0008483">
    <property type="term" value="F:transaminase activity"/>
    <property type="evidence" value="ECO:0007669"/>
    <property type="project" value="UniProtKB-KW"/>
</dbReference>
<proteinExistence type="inferred from homology"/>
<name>A0ABP6P2I7_9ACTN</name>
<accession>A0ABP6P2I7</accession>
<comment type="pathway">
    <text evidence="4 6">Amino-acid degradation; L-kynurenine degradation; L-alanine and anthranilate from L-kynurenine: step 1/1.</text>
</comment>
<dbReference type="EMBL" id="BAAAVV010000003">
    <property type="protein sequence ID" value="GAA3165621.1"/>
    <property type="molecule type" value="Genomic_DNA"/>
</dbReference>
<comment type="caution">
    <text evidence="4">Lacks conserved residue(s) required for the propagation of feature annotation.</text>
</comment>
<comment type="catalytic activity">
    <reaction evidence="6">
        <text>3-hydroxy-L-kynurenine + H2O = 3-hydroxyanthranilate + L-alanine + H(+)</text>
        <dbReference type="Rhea" id="RHEA:25143"/>
        <dbReference type="ChEBI" id="CHEBI:15377"/>
        <dbReference type="ChEBI" id="CHEBI:15378"/>
        <dbReference type="ChEBI" id="CHEBI:36559"/>
        <dbReference type="ChEBI" id="CHEBI:57972"/>
        <dbReference type="ChEBI" id="CHEBI:58125"/>
        <dbReference type="EC" id="3.7.1.3"/>
    </reaction>
</comment>
<gene>
    <name evidence="4" type="primary">kynU</name>
    <name evidence="7" type="ORF">GCM10010531_17700</name>
</gene>
<feature type="modified residue" description="N6-(pyridoxal phosphate)lysine" evidence="4">
    <location>
        <position position="233"/>
    </location>
</feature>
<keyword evidence="7" id="KW-0808">Transferase</keyword>
<feature type="binding site" evidence="4">
    <location>
        <position position="102"/>
    </location>
    <ligand>
        <name>pyridoxal 5'-phosphate</name>
        <dbReference type="ChEBI" id="CHEBI:597326"/>
    </ligand>
</feature>
<evidence type="ECO:0000313" key="7">
    <source>
        <dbReference type="EMBL" id="GAA3165621.1"/>
    </source>
</evidence>